<evidence type="ECO:0000313" key="3">
    <source>
        <dbReference type="EMBL" id="ODV95514.1"/>
    </source>
</evidence>
<dbReference type="EMBL" id="KV454014">
    <property type="protein sequence ID" value="ODV95514.1"/>
    <property type="molecule type" value="Genomic_DNA"/>
</dbReference>
<dbReference type="OrthoDB" id="5954035at2759"/>
<organism evidence="3 4">
    <name type="scientific">Pachysolen tannophilus NRRL Y-2460</name>
    <dbReference type="NCBI Taxonomy" id="669874"/>
    <lineage>
        <taxon>Eukaryota</taxon>
        <taxon>Fungi</taxon>
        <taxon>Dikarya</taxon>
        <taxon>Ascomycota</taxon>
        <taxon>Saccharomycotina</taxon>
        <taxon>Pichiomycetes</taxon>
        <taxon>Pachysolenaceae</taxon>
        <taxon>Pachysolen</taxon>
    </lineage>
</organism>
<sequence>MMYGLGFISFVKQNYSLNSIKLVGKNDIDKNGSINDSLLSISELISLKSPEFNNNAYSFFNPLLFNGHLQTFYAAVGDFTKIDEIYYGREILQYEDGGIGSIDRVISKDQFYSNHCNDNDKIHELLPPRTRMLTDLEIKDYYSQKDNQYRPLLVVLHGLTGGSFESYVRCLFSKLHEDAQVFDCLVLNSRGCANSKISTPQLFCGLWTEDLRFLIKNLKLQFPSRPIFAAGFSLGGSMLANYIGQEGDDCQLTAAAILGNPWDLTESSYTLSRSLIGRNIYSPIMAMNLKNLLLKNLPELSKDELFQQSFNKNFDKINSITEFDNFFTCKMFGFNTAFEYYRHGSSVNRLLNFRIPTLIINSRDDPIVSSDSIPYKEVEANPYLMMLITDHGGHLGWFKYNNERWYADPLAKFFQGYIDLVELDKNGKTKVVVDQKSLPVQNSFVKDRIDIEKIQHNYTI</sequence>
<proteinExistence type="inferred from homology"/>
<dbReference type="InterPro" id="IPR050960">
    <property type="entry name" value="AB_hydrolase_4_sf"/>
</dbReference>
<dbReference type="GO" id="GO:0008126">
    <property type="term" value="F:acetylesterase activity"/>
    <property type="evidence" value="ECO:0007669"/>
    <property type="project" value="TreeGrafter"/>
</dbReference>
<dbReference type="Gene3D" id="3.40.50.1820">
    <property type="entry name" value="alpha/beta hydrolase"/>
    <property type="match status" value="1"/>
</dbReference>
<dbReference type="Proteomes" id="UP000094236">
    <property type="component" value="Unassembled WGS sequence"/>
</dbReference>
<evidence type="ECO:0000256" key="1">
    <source>
        <dbReference type="ARBA" id="ARBA00010884"/>
    </source>
</evidence>
<keyword evidence="4" id="KW-1185">Reference proteome</keyword>
<dbReference type="InterPro" id="IPR000073">
    <property type="entry name" value="AB_hydrolase_1"/>
</dbReference>
<reference evidence="4" key="1">
    <citation type="submission" date="2016-05" db="EMBL/GenBank/DDBJ databases">
        <title>Comparative genomics of biotechnologically important yeasts.</title>
        <authorList>
            <consortium name="DOE Joint Genome Institute"/>
            <person name="Riley R."/>
            <person name="Haridas S."/>
            <person name="Wolfe K.H."/>
            <person name="Lopes M.R."/>
            <person name="Hittinger C.T."/>
            <person name="Goker M."/>
            <person name="Salamov A."/>
            <person name="Wisecaver J."/>
            <person name="Long T.M."/>
            <person name="Aerts A.L."/>
            <person name="Barry K."/>
            <person name="Choi C."/>
            <person name="Clum A."/>
            <person name="Coughlan A.Y."/>
            <person name="Deshpande S."/>
            <person name="Douglass A.P."/>
            <person name="Hanson S.J."/>
            <person name="Klenk H.-P."/>
            <person name="Labutti K."/>
            <person name="Lapidus A."/>
            <person name="Lindquist E."/>
            <person name="Lipzen A."/>
            <person name="Meier-Kolthoff J.P."/>
            <person name="Ohm R.A."/>
            <person name="Otillar R.P."/>
            <person name="Pangilinan J."/>
            <person name="Peng Y."/>
            <person name="Rokas A."/>
            <person name="Rosa C.A."/>
            <person name="Scheuner C."/>
            <person name="Sibirny A.A."/>
            <person name="Slot J.C."/>
            <person name="Stielow J.B."/>
            <person name="Sun H."/>
            <person name="Kurtzman C.P."/>
            <person name="Blackwell M."/>
            <person name="Grigoriev I.V."/>
            <person name="Jeffries T.W."/>
        </authorList>
    </citation>
    <scope>NUCLEOTIDE SEQUENCE [LARGE SCALE GENOMIC DNA]</scope>
    <source>
        <strain evidence="4">NRRL Y-2460</strain>
    </source>
</reference>
<dbReference type="GO" id="GO:0004806">
    <property type="term" value="F:triacylglycerol lipase activity"/>
    <property type="evidence" value="ECO:0007669"/>
    <property type="project" value="EnsemblFungi"/>
</dbReference>
<protein>
    <recommendedName>
        <fullName evidence="2">AB hydrolase-1 domain-containing protein</fullName>
    </recommendedName>
</protein>
<accession>A0A1E4TUU9</accession>
<dbReference type="PANTHER" id="PTHR10794">
    <property type="entry name" value="ABHYDROLASE DOMAIN-CONTAINING PROTEIN"/>
    <property type="match status" value="1"/>
</dbReference>
<dbReference type="AlphaFoldDB" id="A0A1E4TUU9"/>
<evidence type="ECO:0000313" key="4">
    <source>
        <dbReference type="Proteomes" id="UP000094236"/>
    </source>
</evidence>
<dbReference type="GO" id="GO:0047372">
    <property type="term" value="F:monoacylglycerol lipase activity"/>
    <property type="evidence" value="ECO:0007669"/>
    <property type="project" value="EnsemblFungi"/>
</dbReference>
<dbReference type="Pfam" id="PF00561">
    <property type="entry name" value="Abhydrolase_1"/>
    <property type="match status" value="1"/>
</dbReference>
<dbReference type="GO" id="GO:0051793">
    <property type="term" value="P:medium-chain fatty acid catabolic process"/>
    <property type="evidence" value="ECO:0007669"/>
    <property type="project" value="TreeGrafter"/>
</dbReference>
<dbReference type="SUPFAM" id="SSF53474">
    <property type="entry name" value="alpha/beta-Hydrolases"/>
    <property type="match status" value="1"/>
</dbReference>
<dbReference type="STRING" id="669874.A0A1E4TUU9"/>
<feature type="domain" description="AB hydrolase-1" evidence="2">
    <location>
        <begin position="151"/>
        <end position="395"/>
    </location>
</feature>
<name>A0A1E4TUU9_PACTA</name>
<gene>
    <name evidence="3" type="ORF">PACTADRAFT_50228</name>
</gene>
<dbReference type="GO" id="GO:0006641">
    <property type="term" value="P:triglyceride metabolic process"/>
    <property type="evidence" value="ECO:0007669"/>
    <property type="project" value="EnsemblFungi"/>
</dbReference>
<dbReference type="GO" id="GO:0051792">
    <property type="term" value="P:medium-chain fatty acid biosynthetic process"/>
    <property type="evidence" value="ECO:0007669"/>
    <property type="project" value="EnsemblFungi"/>
</dbReference>
<dbReference type="InterPro" id="IPR029058">
    <property type="entry name" value="AB_hydrolase_fold"/>
</dbReference>
<comment type="similarity">
    <text evidence="1">Belongs to the AB hydrolase superfamily. AB hydrolase 4 family.</text>
</comment>
<evidence type="ECO:0000259" key="2">
    <source>
        <dbReference type="Pfam" id="PF00561"/>
    </source>
</evidence>
<dbReference type="PANTHER" id="PTHR10794:SF63">
    <property type="entry name" value="ALPHA_BETA HYDROLASE 1, ISOFORM A"/>
    <property type="match status" value="1"/>
</dbReference>